<dbReference type="PANTHER" id="PTHR13382">
    <property type="entry name" value="MITOCHONDRIAL ATP SYNTHASE COUPLING FACTOR B"/>
    <property type="match status" value="1"/>
</dbReference>
<dbReference type="SMART" id="SM00367">
    <property type="entry name" value="LRR_CC"/>
    <property type="match status" value="2"/>
</dbReference>
<dbReference type="SUPFAM" id="SSF52047">
    <property type="entry name" value="RNI-like"/>
    <property type="match status" value="1"/>
</dbReference>
<sequence>MYQLPHEIVQLVVYYVGDDQDTLAALNRTNRALYNATLCTLYHAPSFTSVHQFRVFVENLSPKTASKVRKIDLKHLPHRWNAALSEHVMALLRKADNINYLDLCLCRINQRVSRLAIEKWPLQYLSLNSHRNVNDDLFASLPSNCLENLLEVDLGETNITDQSLMILADRCPKLNSLELEGCQHVTEVGIEYVTKKCQQSLKFLNIRDCFNVVPGPDNNLDGTHVVIDWAAWGFEDVIDDDDDDDDDNNNENA</sequence>
<keyword evidence="2" id="KW-1185">Reference proteome</keyword>
<organism evidence="1 2">
    <name type="scientific">Lichtheimia ornata</name>
    <dbReference type="NCBI Taxonomy" id="688661"/>
    <lineage>
        <taxon>Eukaryota</taxon>
        <taxon>Fungi</taxon>
        <taxon>Fungi incertae sedis</taxon>
        <taxon>Mucoromycota</taxon>
        <taxon>Mucoromycotina</taxon>
        <taxon>Mucoromycetes</taxon>
        <taxon>Mucorales</taxon>
        <taxon>Lichtheimiaceae</taxon>
        <taxon>Lichtheimia</taxon>
    </lineage>
</organism>
<dbReference type="InterPro" id="IPR006553">
    <property type="entry name" value="Leu-rich_rpt_Cys-con_subtyp"/>
</dbReference>
<dbReference type="Gene3D" id="3.80.10.10">
    <property type="entry name" value="Ribonuclease Inhibitor"/>
    <property type="match status" value="1"/>
</dbReference>
<dbReference type="EMBL" id="JARTCD010000021">
    <property type="protein sequence ID" value="KAJ8658973.1"/>
    <property type="molecule type" value="Genomic_DNA"/>
</dbReference>
<evidence type="ECO:0000313" key="1">
    <source>
        <dbReference type="EMBL" id="KAJ8658973.1"/>
    </source>
</evidence>
<evidence type="ECO:0000313" key="2">
    <source>
        <dbReference type="Proteomes" id="UP001234581"/>
    </source>
</evidence>
<dbReference type="GO" id="GO:0005737">
    <property type="term" value="C:cytoplasm"/>
    <property type="evidence" value="ECO:0007669"/>
    <property type="project" value="TreeGrafter"/>
</dbReference>
<evidence type="ECO:0008006" key="3">
    <source>
        <dbReference type="Google" id="ProtNLM"/>
    </source>
</evidence>
<dbReference type="RefSeq" id="XP_058343886.1">
    <property type="nucleotide sequence ID" value="XM_058485400.1"/>
</dbReference>
<comment type="caution">
    <text evidence="1">The sequence shown here is derived from an EMBL/GenBank/DDBJ whole genome shotgun (WGS) entry which is preliminary data.</text>
</comment>
<dbReference type="GeneID" id="83212768"/>
<name>A0AAD7XZT7_9FUNG</name>
<protein>
    <recommendedName>
        <fullName evidence="3">F-box domain-containing protein</fullName>
    </recommendedName>
</protein>
<dbReference type="InterPro" id="IPR032675">
    <property type="entry name" value="LRR_dom_sf"/>
</dbReference>
<gene>
    <name evidence="1" type="ORF">O0I10_005355</name>
</gene>
<proteinExistence type="predicted"/>
<dbReference type="Proteomes" id="UP001234581">
    <property type="component" value="Unassembled WGS sequence"/>
</dbReference>
<dbReference type="AlphaFoldDB" id="A0AAD7XZT7"/>
<reference evidence="1 2" key="1">
    <citation type="submission" date="2023-03" db="EMBL/GenBank/DDBJ databases">
        <title>Genome sequence of Lichtheimia ornata CBS 291.66.</title>
        <authorList>
            <person name="Mohabir J.T."/>
            <person name="Shea T.P."/>
            <person name="Kurbessoian T."/>
            <person name="Berby B."/>
            <person name="Fontaine J."/>
            <person name="Livny J."/>
            <person name="Gnirke A."/>
            <person name="Stajich J.E."/>
            <person name="Cuomo C.A."/>
        </authorList>
    </citation>
    <scope>NUCLEOTIDE SEQUENCE [LARGE SCALE GENOMIC DNA]</scope>
    <source>
        <strain evidence="1">CBS 291.66</strain>
    </source>
</reference>
<dbReference type="InterPro" id="IPR050648">
    <property type="entry name" value="F-box_LRR-repeat"/>
</dbReference>
<accession>A0AAD7XZT7</accession>